<sequence length="55" mass="5755">MTATTPCPTCLGSGIDSKRAATPLAMPGFVDYVAAMYPCPECKGTGRDRANAMTR</sequence>
<protein>
    <submittedName>
        <fullName evidence="1">Uncharacterized protein</fullName>
    </submittedName>
</protein>
<dbReference type="SUPFAM" id="SSF57938">
    <property type="entry name" value="DnaJ/Hsp40 cysteine-rich domain"/>
    <property type="match status" value="1"/>
</dbReference>
<gene>
    <name evidence="1" type="ORF">LCGC14_1528670</name>
</gene>
<evidence type="ECO:0000313" key="1">
    <source>
        <dbReference type="EMBL" id="KKM61733.1"/>
    </source>
</evidence>
<comment type="caution">
    <text evidence="1">The sequence shown here is derived from an EMBL/GenBank/DDBJ whole genome shotgun (WGS) entry which is preliminary data.</text>
</comment>
<dbReference type="Gene3D" id="6.20.20.10">
    <property type="match status" value="1"/>
</dbReference>
<proteinExistence type="predicted"/>
<dbReference type="InterPro" id="IPR036410">
    <property type="entry name" value="HSP_DnaJ_Cys-rich_dom_sf"/>
</dbReference>
<reference evidence="1" key="1">
    <citation type="journal article" date="2015" name="Nature">
        <title>Complex archaea that bridge the gap between prokaryotes and eukaryotes.</title>
        <authorList>
            <person name="Spang A."/>
            <person name="Saw J.H."/>
            <person name="Jorgensen S.L."/>
            <person name="Zaremba-Niedzwiedzka K."/>
            <person name="Martijn J."/>
            <person name="Lind A.E."/>
            <person name="van Eijk R."/>
            <person name="Schleper C."/>
            <person name="Guy L."/>
            <person name="Ettema T.J."/>
        </authorList>
    </citation>
    <scope>NUCLEOTIDE SEQUENCE</scope>
</reference>
<accession>A0A0F9IWT6</accession>
<dbReference type="EMBL" id="LAZR01011427">
    <property type="protein sequence ID" value="KKM61733.1"/>
    <property type="molecule type" value="Genomic_DNA"/>
</dbReference>
<organism evidence="1">
    <name type="scientific">marine sediment metagenome</name>
    <dbReference type="NCBI Taxonomy" id="412755"/>
    <lineage>
        <taxon>unclassified sequences</taxon>
        <taxon>metagenomes</taxon>
        <taxon>ecological metagenomes</taxon>
    </lineage>
</organism>
<name>A0A0F9IWT6_9ZZZZ</name>
<dbReference type="AlphaFoldDB" id="A0A0F9IWT6"/>